<reference evidence="1 2" key="1">
    <citation type="submission" date="2017-11" db="EMBL/GenBank/DDBJ databases">
        <title>Genome sequencing of Prevotella intermedia KCOM 2698.</title>
        <authorList>
            <person name="Kook J.-K."/>
            <person name="Park S.-N."/>
            <person name="Lim Y.K."/>
        </authorList>
    </citation>
    <scope>NUCLEOTIDE SEQUENCE [LARGE SCALE GENOMIC DNA]</scope>
    <source>
        <strain evidence="1 2">KCOM 2698</strain>
    </source>
</reference>
<accession>A0AAJ3RQ57</accession>
<dbReference type="Proteomes" id="UP000229102">
    <property type="component" value="Unassembled WGS sequence"/>
</dbReference>
<proteinExistence type="predicted"/>
<gene>
    <name evidence="1" type="ORF">CTM53_10855</name>
</gene>
<evidence type="ECO:0000313" key="1">
    <source>
        <dbReference type="EMBL" id="PJI19068.1"/>
    </source>
</evidence>
<protein>
    <submittedName>
        <fullName evidence="1">Uncharacterized protein</fullName>
    </submittedName>
</protein>
<organism evidence="1 2">
    <name type="scientific">Prevotella intermedia</name>
    <dbReference type="NCBI Taxonomy" id="28131"/>
    <lineage>
        <taxon>Bacteria</taxon>
        <taxon>Pseudomonadati</taxon>
        <taxon>Bacteroidota</taxon>
        <taxon>Bacteroidia</taxon>
        <taxon>Bacteroidales</taxon>
        <taxon>Prevotellaceae</taxon>
        <taxon>Prevotella</taxon>
    </lineage>
</organism>
<dbReference type="EMBL" id="PENF01000002">
    <property type="protein sequence ID" value="PJI19068.1"/>
    <property type="molecule type" value="Genomic_DNA"/>
</dbReference>
<sequence length="63" mass="7437">MALRKRRFCDAKQPLLPSKTYAFGMQNNRFWNVLIINELRNRNACKKMFTHFSLFASLSKGLL</sequence>
<name>A0AAJ3RQ57_PREIN</name>
<comment type="caution">
    <text evidence="1">The sequence shown here is derived from an EMBL/GenBank/DDBJ whole genome shotgun (WGS) entry which is preliminary data.</text>
</comment>
<dbReference type="AlphaFoldDB" id="A0AAJ3RQ57"/>
<evidence type="ECO:0000313" key="2">
    <source>
        <dbReference type="Proteomes" id="UP000229102"/>
    </source>
</evidence>